<sequence length="91" mass="9911">MYPKRSPLPCESVLHDVILPDTACNIPKPPNKILPQADTTGDLHLRMLYLTVQSCSHAVWLPSNVSCSISQRAQFIPPSSIPCIALPTCAT</sequence>
<dbReference type="VEuPathDB" id="FungiDB:JI435_400690"/>
<organism evidence="1 2">
    <name type="scientific">Phaeosphaeria nodorum (strain SN15 / ATCC MYA-4574 / FGSC 10173)</name>
    <name type="common">Glume blotch fungus</name>
    <name type="synonym">Parastagonospora nodorum</name>
    <dbReference type="NCBI Taxonomy" id="321614"/>
    <lineage>
        <taxon>Eukaryota</taxon>
        <taxon>Fungi</taxon>
        <taxon>Dikarya</taxon>
        <taxon>Ascomycota</taxon>
        <taxon>Pezizomycotina</taxon>
        <taxon>Dothideomycetes</taxon>
        <taxon>Pleosporomycetidae</taxon>
        <taxon>Pleosporales</taxon>
        <taxon>Pleosporineae</taxon>
        <taxon>Phaeosphaeriaceae</taxon>
        <taxon>Parastagonospora</taxon>
    </lineage>
</organism>
<accession>A0A7U2EPZ6</accession>
<dbReference type="EMBL" id="CP069023">
    <property type="protein sequence ID" value="QRC90893.1"/>
    <property type="molecule type" value="Genomic_DNA"/>
</dbReference>
<dbReference type="Proteomes" id="UP000663193">
    <property type="component" value="Chromosome 1"/>
</dbReference>
<protein>
    <submittedName>
        <fullName evidence="1">Uncharacterized protein</fullName>
    </submittedName>
</protein>
<reference evidence="2" key="1">
    <citation type="journal article" date="2021" name="BMC Genomics">
        <title>Chromosome-level genome assembly and manually-curated proteome of model necrotroph Parastagonospora nodorum Sn15 reveals a genome-wide trove of candidate effector homologs, and redundancy of virulence-related functions within an accessory chromosome.</title>
        <authorList>
            <person name="Bertazzoni S."/>
            <person name="Jones D.A.B."/>
            <person name="Phan H.T."/>
            <person name="Tan K.-C."/>
            <person name="Hane J.K."/>
        </authorList>
    </citation>
    <scope>NUCLEOTIDE SEQUENCE [LARGE SCALE GENOMIC DNA]</scope>
    <source>
        <strain evidence="2">SN15 / ATCC MYA-4574 / FGSC 10173)</strain>
    </source>
</reference>
<evidence type="ECO:0000313" key="1">
    <source>
        <dbReference type="EMBL" id="QRC90893.1"/>
    </source>
</evidence>
<name>A0A7U2EPZ6_PHANO</name>
<evidence type="ECO:0000313" key="2">
    <source>
        <dbReference type="Proteomes" id="UP000663193"/>
    </source>
</evidence>
<dbReference type="AlphaFoldDB" id="A0A7U2EPZ6"/>
<keyword evidence="2" id="KW-1185">Reference proteome</keyword>
<proteinExistence type="predicted"/>
<gene>
    <name evidence="1" type="ORF">JI435_400690</name>
</gene>